<organism evidence="1 2">
    <name type="scientific">Yoonia litorea</name>
    <dbReference type="NCBI Taxonomy" id="1123755"/>
    <lineage>
        <taxon>Bacteria</taxon>
        <taxon>Pseudomonadati</taxon>
        <taxon>Pseudomonadota</taxon>
        <taxon>Alphaproteobacteria</taxon>
        <taxon>Rhodobacterales</taxon>
        <taxon>Paracoccaceae</taxon>
        <taxon>Yoonia</taxon>
    </lineage>
</organism>
<dbReference type="InterPro" id="IPR003789">
    <property type="entry name" value="Asn/Gln_tRNA_amidoTrase-B-like"/>
</dbReference>
<dbReference type="PANTHER" id="PTHR28055:SF1">
    <property type="entry name" value="ALTERED INHERITANCE OF MITOCHONDRIA PROTEIN 41, MITOCHONDRIAL"/>
    <property type="match status" value="1"/>
</dbReference>
<gene>
    <name evidence="1" type="ORF">SAMN05444714_1648</name>
</gene>
<dbReference type="AlphaFoldDB" id="A0A1I6MEF9"/>
<dbReference type="STRING" id="1123755.SAMN05444714_1648"/>
<dbReference type="Gene3D" id="1.10.1510.10">
    <property type="entry name" value="Uncharacterised protein YqeY/AIM41 PF09424, N-terminal domain"/>
    <property type="match status" value="1"/>
</dbReference>
<protein>
    <recommendedName>
        <fullName evidence="3">GatB/YqeY domain-containing protein</fullName>
    </recommendedName>
</protein>
<dbReference type="SUPFAM" id="SSF89095">
    <property type="entry name" value="GatB/YqeY motif"/>
    <property type="match status" value="1"/>
</dbReference>
<evidence type="ECO:0000313" key="2">
    <source>
        <dbReference type="Proteomes" id="UP000198926"/>
    </source>
</evidence>
<dbReference type="EMBL" id="FOZM01000001">
    <property type="protein sequence ID" value="SFS14090.1"/>
    <property type="molecule type" value="Genomic_DNA"/>
</dbReference>
<dbReference type="PANTHER" id="PTHR28055">
    <property type="entry name" value="ALTERED INHERITANCE OF MITOCHONDRIA PROTEIN 41, MITOCHONDRIAL"/>
    <property type="match status" value="1"/>
</dbReference>
<reference evidence="1 2" key="1">
    <citation type="submission" date="2016-10" db="EMBL/GenBank/DDBJ databases">
        <authorList>
            <person name="de Groot N.N."/>
        </authorList>
    </citation>
    <scope>NUCLEOTIDE SEQUENCE [LARGE SCALE GENOMIC DNA]</scope>
    <source>
        <strain evidence="1 2">DSM 29433</strain>
    </source>
</reference>
<dbReference type="InterPro" id="IPR042184">
    <property type="entry name" value="YqeY/Aim41_N"/>
</dbReference>
<dbReference type="InterPro" id="IPR023168">
    <property type="entry name" value="GatB_Yqey_C_2"/>
</dbReference>
<evidence type="ECO:0008006" key="3">
    <source>
        <dbReference type="Google" id="ProtNLM"/>
    </source>
</evidence>
<sequence>MVKTGSPASDVAFINPSETLSVALHTTMLPFRLATNVRDTFMDMRERVNSALKDAMRAKEADRLSTLRLINAAIKDKDIAMRGTGDETSGVSDADVLAIMGRMVKQRQESARAYEEGGRLELAEKERAEVEVIEEFLPKQLTEEEVSAAIEKAIKDVNAESIRDMGKVMGVLKAKYTGQMDFGKAGPMVKNRLG</sequence>
<proteinExistence type="predicted"/>
<dbReference type="Gene3D" id="1.10.10.410">
    <property type="match status" value="1"/>
</dbReference>
<name>A0A1I6MEF9_9RHOB</name>
<dbReference type="GO" id="GO:0016884">
    <property type="term" value="F:carbon-nitrogen ligase activity, with glutamine as amido-N-donor"/>
    <property type="evidence" value="ECO:0007669"/>
    <property type="project" value="InterPro"/>
</dbReference>
<dbReference type="InterPro" id="IPR019004">
    <property type="entry name" value="YqeY/Aim41"/>
</dbReference>
<keyword evidence="2" id="KW-1185">Reference proteome</keyword>
<evidence type="ECO:0000313" key="1">
    <source>
        <dbReference type="EMBL" id="SFS14090.1"/>
    </source>
</evidence>
<accession>A0A1I6MEF9</accession>
<dbReference type="Proteomes" id="UP000198926">
    <property type="component" value="Unassembled WGS sequence"/>
</dbReference>
<dbReference type="Pfam" id="PF09424">
    <property type="entry name" value="YqeY"/>
    <property type="match status" value="1"/>
</dbReference>